<accession>A0A0E9QSP1</accession>
<reference evidence="1" key="2">
    <citation type="journal article" date="2015" name="Fish Shellfish Immunol.">
        <title>Early steps in the European eel (Anguilla anguilla)-Vibrio vulnificus interaction in the gills: Role of the RtxA13 toxin.</title>
        <authorList>
            <person name="Callol A."/>
            <person name="Pajuelo D."/>
            <person name="Ebbesson L."/>
            <person name="Teles M."/>
            <person name="MacKenzie S."/>
            <person name="Amaro C."/>
        </authorList>
    </citation>
    <scope>NUCLEOTIDE SEQUENCE</scope>
</reference>
<organism evidence="1">
    <name type="scientific">Anguilla anguilla</name>
    <name type="common">European freshwater eel</name>
    <name type="synonym">Muraena anguilla</name>
    <dbReference type="NCBI Taxonomy" id="7936"/>
    <lineage>
        <taxon>Eukaryota</taxon>
        <taxon>Metazoa</taxon>
        <taxon>Chordata</taxon>
        <taxon>Craniata</taxon>
        <taxon>Vertebrata</taxon>
        <taxon>Euteleostomi</taxon>
        <taxon>Actinopterygii</taxon>
        <taxon>Neopterygii</taxon>
        <taxon>Teleostei</taxon>
        <taxon>Anguilliformes</taxon>
        <taxon>Anguillidae</taxon>
        <taxon>Anguilla</taxon>
    </lineage>
</organism>
<dbReference type="AlphaFoldDB" id="A0A0E9QSP1"/>
<dbReference type="EMBL" id="GBXM01088738">
    <property type="protein sequence ID" value="JAH19839.1"/>
    <property type="molecule type" value="Transcribed_RNA"/>
</dbReference>
<protein>
    <submittedName>
        <fullName evidence="1">Uncharacterized protein</fullName>
    </submittedName>
</protein>
<reference evidence="1" key="1">
    <citation type="submission" date="2014-11" db="EMBL/GenBank/DDBJ databases">
        <authorList>
            <person name="Amaro Gonzalez C."/>
        </authorList>
    </citation>
    <scope>NUCLEOTIDE SEQUENCE</scope>
</reference>
<proteinExistence type="predicted"/>
<sequence>MRAWDSAKLPVLGTESKYRGGK</sequence>
<name>A0A0E9QSP1_ANGAN</name>
<evidence type="ECO:0000313" key="1">
    <source>
        <dbReference type="EMBL" id="JAH19839.1"/>
    </source>
</evidence>